<evidence type="ECO:0000256" key="5">
    <source>
        <dbReference type="ARBA" id="ARBA00022692"/>
    </source>
</evidence>
<feature type="transmembrane region" description="Helical" evidence="11">
    <location>
        <begin position="221"/>
        <end position="243"/>
    </location>
</feature>
<evidence type="ECO:0000313" key="13">
    <source>
        <dbReference type="Proteomes" id="UP000002279"/>
    </source>
</evidence>
<reference evidence="12" key="3">
    <citation type="submission" date="2025-09" db="UniProtKB">
        <authorList>
            <consortium name="Ensembl"/>
        </authorList>
    </citation>
    <scope>IDENTIFICATION</scope>
    <source>
        <strain evidence="12">Glennie</strain>
    </source>
</reference>
<proteinExistence type="inferred from homology"/>
<reference evidence="12" key="2">
    <citation type="submission" date="2025-08" db="UniProtKB">
        <authorList>
            <consortium name="Ensembl"/>
        </authorList>
    </citation>
    <scope>IDENTIFICATION</scope>
    <source>
        <strain evidence="12">Glennie</strain>
    </source>
</reference>
<keyword evidence="10 11" id="KW-0807">Transducer</keyword>
<dbReference type="OrthoDB" id="9606139at2759"/>
<comment type="similarity">
    <text evidence="2 11">Belongs to the G-protein coupled receptor 1 family.</text>
</comment>
<dbReference type="GO" id="GO:0016503">
    <property type="term" value="F:pheromone receptor activity"/>
    <property type="evidence" value="ECO:0007669"/>
    <property type="project" value="InterPro"/>
</dbReference>
<dbReference type="KEGG" id="oaa:100311436"/>
<dbReference type="eggNOG" id="ENOG502RD1P">
    <property type="taxonomic scope" value="Eukaryota"/>
</dbReference>
<protein>
    <recommendedName>
        <fullName evidence="11">Vomeronasal type-1 receptor</fullName>
    </recommendedName>
</protein>
<evidence type="ECO:0000256" key="11">
    <source>
        <dbReference type="RuleBase" id="RU364061"/>
    </source>
</evidence>
<name>F6TLF8_ORNAN</name>
<dbReference type="FunFam" id="1.20.1070.10:FF:000194">
    <property type="entry name" value="Vomeronasal type-1 receptor"/>
    <property type="match status" value="1"/>
</dbReference>
<evidence type="ECO:0000256" key="3">
    <source>
        <dbReference type="ARBA" id="ARBA00022475"/>
    </source>
</evidence>
<keyword evidence="5 11" id="KW-0812">Transmembrane</keyword>
<keyword evidence="13" id="KW-1185">Reference proteome</keyword>
<dbReference type="CTD" id="100311436"/>
<evidence type="ECO:0000256" key="4">
    <source>
        <dbReference type="ARBA" id="ARBA00022507"/>
    </source>
</evidence>
<dbReference type="RefSeq" id="NP_001240457.2">
    <property type="nucleotide sequence ID" value="NM_001253528.2"/>
</dbReference>
<organism evidence="12 13">
    <name type="scientific">Ornithorhynchus anatinus</name>
    <name type="common">Duckbill platypus</name>
    <dbReference type="NCBI Taxonomy" id="9258"/>
    <lineage>
        <taxon>Eukaryota</taxon>
        <taxon>Metazoa</taxon>
        <taxon>Chordata</taxon>
        <taxon>Craniata</taxon>
        <taxon>Vertebrata</taxon>
        <taxon>Euteleostomi</taxon>
        <taxon>Mammalia</taxon>
        <taxon>Monotremata</taxon>
        <taxon>Ornithorhynchidae</taxon>
        <taxon>Ornithorhynchus</taxon>
    </lineage>
</organism>
<comment type="subcellular location">
    <subcellularLocation>
        <location evidence="1 11">Cell membrane</location>
        <topology evidence="1 11">Multi-pass membrane protein</topology>
    </subcellularLocation>
</comment>
<evidence type="ECO:0000256" key="7">
    <source>
        <dbReference type="ARBA" id="ARBA00023040"/>
    </source>
</evidence>
<dbReference type="GeneID" id="100311436"/>
<dbReference type="GO" id="GO:0005550">
    <property type="term" value="F:pheromone binding"/>
    <property type="evidence" value="ECO:0000318"/>
    <property type="project" value="GO_Central"/>
</dbReference>
<dbReference type="AlphaFoldDB" id="F6TLF8"/>
<feature type="transmembrane region" description="Helical" evidence="11">
    <location>
        <begin position="83"/>
        <end position="105"/>
    </location>
</feature>
<evidence type="ECO:0000256" key="1">
    <source>
        <dbReference type="ARBA" id="ARBA00004651"/>
    </source>
</evidence>
<dbReference type="InterPro" id="IPR004072">
    <property type="entry name" value="Vmron_rcpt_1"/>
</dbReference>
<keyword evidence="4 11" id="KW-0589">Pheromone response</keyword>
<evidence type="ECO:0000256" key="10">
    <source>
        <dbReference type="ARBA" id="ARBA00023224"/>
    </source>
</evidence>
<evidence type="ECO:0000256" key="8">
    <source>
        <dbReference type="ARBA" id="ARBA00023136"/>
    </source>
</evidence>
<dbReference type="Proteomes" id="UP000002279">
    <property type="component" value="Chromosome 15"/>
</dbReference>
<feature type="transmembrane region" description="Helical" evidence="11">
    <location>
        <begin position="6"/>
        <end position="33"/>
    </location>
</feature>
<keyword evidence="9 11" id="KW-0675">Receptor</keyword>
<dbReference type="SUPFAM" id="SSF81321">
    <property type="entry name" value="Family A G protein-coupled receptor-like"/>
    <property type="match status" value="1"/>
</dbReference>
<keyword evidence="3 11" id="KW-1003">Cell membrane</keyword>
<dbReference type="Pfam" id="PF03402">
    <property type="entry name" value="V1R"/>
    <property type="match status" value="1"/>
</dbReference>
<evidence type="ECO:0000256" key="9">
    <source>
        <dbReference type="ARBA" id="ARBA00023170"/>
    </source>
</evidence>
<feature type="transmembrane region" description="Helical" evidence="11">
    <location>
        <begin position="255"/>
        <end position="274"/>
    </location>
</feature>
<evidence type="ECO:0000313" key="12">
    <source>
        <dbReference type="Ensembl" id="ENSOANP00000003750.3"/>
    </source>
</evidence>
<reference evidence="12 13" key="1">
    <citation type="journal article" date="2008" name="Nature">
        <title>Genome analysis of the platypus reveals unique signatures of evolution.</title>
        <authorList>
            <person name="Warren W.C."/>
            <person name="Hillier L.W."/>
            <person name="Marshall Graves J.A."/>
            <person name="Birney E."/>
            <person name="Ponting C.P."/>
            <person name="Grutzner F."/>
            <person name="Belov K."/>
            <person name="Miller W."/>
            <person name="Clarke L."/>
            <person name="Chinwalla A.T."/>
            <person name="Yang S.P."/>
            <person name="Heger A."/>
            <person name="Locke D.P."/>
            <person name="Miethke P."/>
            <person name="Waters P.D."/>
            <person name="Veyrunes F."/>
            <person name="Fulton L."/>
            <person name="Fulton B."/>
            <person name="Graves T."/>
            <person name="Wallis J."/>
            <person name="Puente X.S."/>
            <person name="Lopez-Otin C."/>
            <person name="Ordonez G.R."/>
            <person name="Eichler E.E."/>
            <person name="Chen L."/>
            <person name="Cheng Z."/>
            <person name="Deakin J.E."/>
            <person name="Alsop A."/>
            <person name="Thompson K."/>
            <person name="Kirby P."/>
            <person name="Papenfuss A.T."/>
            <person name="Wakefield M.J."/>
            <person name="Olender T."/>
            <person name="Lancet D."/>
            <person name="Huttley G.A."/>
            <person name="Smit A.F."/>
            <person name="Pask A."/>
            <person name="Temple-Smith P."/>
            <person name="Batzer M.A."/>
            <person name="Walker J.A."/>
            <person name="Konkel M.K."/>
            <person name="Harris R.S."/>
            <person name="Whittington C.M."/>
            <person name="Wong E.S."/>
            <person name="Gemmell N.J."/>
            <person name="Buschiazzo E."/>
            <person name="Vargas Jentzsch I.M."/>
            <person name="Merkel A."/>
            <person name="Schmitz J."/>
            <person name="Zemann A."/>
            <person name="Churakov G."/>
            <person name="Kriegs J.O."/>
            <person name="Brosius J."/>
            <person name="Murchison E.P."/>
            <person name="Sachidanandam R."/>
            <person name="Smith C."/>
            <person name="Hannon G.J."/>
            <person name="Tsend-Ayush E."/>
            <person name="McMillan D."/>
            <person name="Attenborough R."/>
            <person name="Rens W."/>
            <person name="Ferguson-Smith M."/>
            <person name="Lefevre C.M."/>
            <person name="Sharp J.A."/>
            <person name="Nicholas K.R."/>
            <person name="Ray D.A."/>
            <person name="Kube M."/>
            <person name="Reinhardt R."/>
            <person name="Pringle T.H."/>
            <person name="Taylor J."/>
            <person name="Jones R.C."/>
            <person name="Nixon B."/>
            <person name="Dacheux J.L."/>
            <person name="Niwa H."/>
            <person name="Sekita Y."/>
            <person name="Huang X."/>
            <person name="Stark A."/>
            <person name="Kheradpour P."/>
            <person name="Kellis M."/>
            <person name="Flicek P."/>
            <person name="Chen Y."/>
            <person name="Webber C."/>
            <person name="Hardison R."/>
            <person name="Nelson J."/>
            <person name="Hallsworth-Pepin K."/>
            <person name="Delehaunty K."/>
            <person name="Markovic C."/>
            <person name="Minx P."/>
            <person name="Feng Y."/>
            <person name="Kremitzki C."/>
            <person name="Mitreva M."/>
            <person name="Glasscock J."/>
            <person name="Wylie T."/>
            <person name="Wohldmann P."/>
            <person name="Thiru P."/>
            <person name="Nhan M.N."/>
            <person name="Pohl C.S."/>
            <person name="Smith S.M."/>
            <person name="Hou S."/>
            <person name="Nefedov M."/>
            <person name="de Jong P.J."/>
            <person name="Renfree M.B."/>
            <person name="Mardis E.R."/>
            <person name="Wilson R.K."/>
        </authorList>
    </citation>
    <scope>NUCLEOTIDE SEQUENCE [LARGE SCALE GENOMIC DNA]</scope>
    <source>
        <strain evidence="12 13">Glennie</strain>
    </source>
</reference>
<gene>
    <name evidence="12" type="primary">ORNANAV1R3136</name>
</gene>
<dbReference type="GO" id="GO:0019236">
    <property type="term" value="P:response to pheromone"/>
    <property type="evidence" value="ECO:0007669"/>
    <property type="project" value="UniProtKB-KW"/>
</dbReference>
<keyword evidence="8 11" id="KW-0472">Membrane</keyword>
<dbReference type="Gene3D" id="1.20.1070.10">
    <property type="entry name" value="Rhodopsin 7-helix transmembrane proteins"/>
    <property type="match status" value="1"/>
</dbReference>
<evidence type="ECO:0000256" key="2">
    <source>
        <dbReference type="ARBA" id="ARBA00010663"/>
    </source>
</evidence>
<evidence type="ECO:0000256" key="6">
    <source>
        <dbReference type="ARBA" id="ARBA00022989"/>
    </source>
</evidence>
<dbReference type="PANTHER" id="PTHR24062">
    <property type="entry name" value="VOMERONASAL TYPE-1 RECEPTOR"/>
    <property type="match status" value="1"/>
</dbReference>
<dbReference type="Ensembl" id="ENSOANT00000003751.3">
    <property type="protein sequence ID" value="ENSOANP00000003750.3"/>
    <property type="gene ID" value="ENSOANG00000002368.3"/>
</dbReference>
<dbReference type="GeneTree" id="ENSGT01030000234553"/>
<keyword evidence="7 11" id="KW-0297">G-protein coupled receptor</keyword>
<accession>F6TLF8</accession>
<sequence>MDASELPYGILFLLQIVFGFSGNLFLLLVYMYVVSITHKLNPPDLIVAHLALANTMALLSWVIPDILSAWGLNNFLNDVSCKIILYINRVARGLAICMTCLLSVFQAVTISPGTSQWEGIKTQFPKCTLPSCLFSCILNLLSDMTAPVFITGLRNSTNMNSVILKYCSSISISAGTNLFNTVVLSLRDTFFLGLISVASGYLHGPGCSPKAVPEVRAAKRVIALVTLYILLYGQNTITLSFLLNMRINSSLILNSNNFMSFIFSASSPILMILSDRGLRMFWKRDSHIPNWNPA</sequence>
<dbReference type="GO" id="GO:0005886">
    <property type="term" value="C:plasma membrane"/>
    <property type="evidence" value="ECO:0000318"/>
    <property type="project" value="GO_Central"/>
</dbReference>
<feature type="transmembrane region" description="Helical" evidence="11">
    <location>
        <begin position="45"/>
        <end position="63"/>
    </location>
</feature>
<keyword evidence="6 11" id="KW-1133">Transmembrane helix</keyword>
<dbReference type="InParanoid" id="F6TLF8"/>